<evidence type="ECO:0000256" key="3">
    <source>
        <dbReference type="ARBA" id="ARBA00022692"/>
    </source>
</evidence>
<keyword evidence="5 8" id="KW-1133">Transmembrane helix</keyword>
<keyword evidence="6 8" id="KW-0472">Membrane</keyword>
<comment type="similarity">
    <text evidence="2 8">Belongs to the lipase maturation factor family.</text>
</comment>
<feature type="region of interest" description="Disordered" evidence="9">
    <location>
        <begin position="657"/>
        <end position="754"/>
    </location>
</feature>
<evidence type="ECO:0000259" key="10">
    <source>
        <dbReference type="Pfam" id="PF06762"/>
    </source>
</evidence>
<feature type="transmembrane region" description="Helical" evidence="8">
    <location>
        <begin position="103"/>
        <end position="123"/>
    </location>
</feature>
<feature type="compositionally biased region" description="Basic and acidic residues" evidence="9">
    <location>
        <begin position="685"/>
        <end position="710"/>
    </location>
</feature>
<evidence type="ECO:0000256" key="7">
    <source>
        <dbReference type="ARBA" id="ARBA00023180"/>
    </source>
</evidence>
<feature type="compositionally biased region" description="Basic and acidic residues" evidence="9">
    <location>
        <begin position="734"/>
        <end position="748"/>
    </location>
</feature>
<dbReference type="RefSeq" id="XP_042563355.1">
    <property type="nucleotide sequence ID" value="XM_042707421.1"/>
</dbReference>
<evidence type="ECO:0000256" key="9">
    <source>
        <dbReference type="SAM" id="MobiDB-lite"/>
    </source>
</evidence>
<evidence type="ECO:0000313" key="13">
    <source>
        <dbReference type="RefSeq" id="XP_042563355.1"/>
    </source>
</evidence>
<dbReference type="InterPro" id="IPR009613">
    <property type="entry name" value="LMF"/>
</dbReference>
<feature type="transmembrane region" description="Helical" evidence="8">
    <location>
        <begin position="74"/>
        <end position="91"/>
    </location>
</feature>
<feature type="transmembrane region" description="Helical" evidence="8">
    <location>
        <begin position="12"/>
        <end position="30"/>
    </location>
</feature>
<organism evidence="12 13">
    <name type="scientific">Clupea harengus</name>
    <name type="common">Atlantic herring</name>
    <dbReference type="NCBI Taxonomy" id="7950"/>
    <lineage>
        <taxon>Eukaryota</taxon>
        <taxon>Metazoa</taxon>
        <taxon>Chordata</taxon>
        <taxon>Craniata</taxon>
        <taxon>Vertebrata</taxon>
        <taxon>Euteleostomi</taxon>
        <taxon>Actinopterygii</taxon>
        <taxon>Neopterygii</taxon>
        <taxon>Teleostei</taxon>
        <taxon>Clupei</taxon>
        <taxon>Clupeiformes</taxon>
        <taxon>Clupeoidei</taxon>
        <taxon>Clupeidae</taxon>
        <taxon>Clupea</taxon>
    </lineage>
</organism>
<keyword evidence="4 8" id="KW-0256">Endoplasmic reticulum</keyword>
<evidence type="ECO:0000256" key="1">
    <source>
        <dbReference type="ARBA" id="ARBA00004477"/>
    </source>
</evidence>
<evidence type="ECO:0000259" key="11">
    <source>
        <dbReference type="Pfam" id="PF25179"/>
    </source>
</evidence>
<dbReference type="GeneID" id="105892367"/>
<evidence type="ECO:0000256" key="6">
    <source>
        <dbReference type="ARBA" id="ARBA00023136"/>
    </source>
</evidence>
<dbReference type="Pfam" id="PF06762">
    <property type="entry name" value="LMF1"/>
    <property type="match status" value="1"/>
</dbReference>
<dbReference type="CTD" id="571852"/>
<feature type="transmembrane region" description="Helical" evidence="8">
    <location>
        <begin position="215"/>
        <end position="236"/>
    </location>
</feature>
<comment type="function">
    <text evidence="8">Involved in the maturation of specific proteins in the endoplasmic reticulum.</text>
</comment>
<dbReference type="InterPro" id="IPR057434">
    <property type="entry name" value="LMF1/2_N"/>
</dbReference>
<feature type="transmembrane region" description="Helical" evidence="8">
    <location>
        <begin position="265"/>
        <end position="283"/>
    </location>
</feature>
<dbReference type="OrthoDB" id="5988002at2759"/>
<accession>A0A8M1KL99</accession>
<evidence type="ECO:0000256" key="8">
    <source>
        <dbReference type="RuleBase" id="RU361229"/>
    </source>
</evidence>
<feature type="compositionally biased region" description="Polar residues" evidence="9">
    <location>
        <begin position="674"/>
        <end position="683"/>
    </location>
</feature>
<feature type="domain" description="Lipase maturation factor 1/2 N-terminal" evidence="10">
    <location>
        <begin position="123"/>
        <end position="284"/>
    </location>
</feature>
<feature type="transmembrane region" description="Helical" evidence="8">
    <location>
        <begin position="304"/>
        <end position="324"/>
    </location>
</feature>
<feature type="transmembrane region" description="Helical" evidence="8">
    <location>
        <begin position="357"/>
        <end position="374"/>
    </location>
</feature>
<keyword evidence="3 8" id="KW-0812">Transmembrane</keyword>
<evidence type="ECO:0000256" key="4">
    <source>
        <dbReference type="ARBA" id="ARBA00022824"/>
    </source>
</evidence>
<keyword evidence="7" id="KW-0325">Glycoprotein</keyword>
<dbReference type="PANTHER" id="PTHR14463:SF5">
    <property type="entry name" value="LIPASE MATURATION FACTOR 2"/>
    <property type="match status" value="1"/>
</dbReference>
<dbReference type="GO" id="GO:0051604">
    <property type="term" value="P:protein maturation"/>
    <property type="evidence" value="ECO:0007669"/>
    <property type="project" value="InterPro"/>
</dbReference>
<evidence type="ECO:0000313" key="12">
    <source>
        <dbReference type="Proteomes" id="UP000515152"/>
    </source>
</evidence>
<dbReference type="InterPro" id="IPR057433">
    <property type="entry name" value="LMF1/2_C"/>
</dbReference>
<feature type="domain" description="Lipase maturation factor 1/2 C-terminal" evidence="11">
    <location>
        <begin position="441"/>
        <end position="583"/>
    </location>
</feature>
<evidence type="ECO:0000256" key="2">
    <source>
        <dbReference type="ARBA" id="ARBA00005512"/>
    </source>
</evidence>
<feature type="compositionally biased region" description="Basic and acidic residues" evidence="9">
    <location>
        <begin position="660"/>
        <end position="672"/>
    </location>
</feature>
<dbReference type="KEGG" id="char:105892367"/>
<protein>
    <recommendedName>
        <fullName evidence="8">Lipase maturation factor</fullName>
    </recommendedName>
</protein>
<sequence>MGEIRLPIQAFLWCMSAIYMFAFASLYIQIPGLYGNDGLMPARWTLRYTGKGIWEQLRDSPTLLWLGPKLGLDTQQGMELIALMGIALSLLSTLTHRLRDCRLYLCLWILYLSLYQVGQVFLYFQWDNLLLETGFLCVLVAPMYLPWGRLRGCFNDNMTLWLVRWLLFRLMFASGVVKLTSRCPTWWGLTAMTYHYETQCIPTPLAWFAHQLPVWWQKFSVVATFLIEIPVPFLFFSPIRRHRLAAFYMQVLLQVLIILSGNYNFFNLLTLALCFSLLDDEHINFLLRRTSADTRKPQSTLEKAWSWGCVCVELSVYILLAYWASLHFSLQMDWEKKEVLSKTAFTYHQFMALLKDVLIPSIWIGVLSLTWEIIRAMIKCVCMKGVLLRFWSTLQWGVMAAAAASMFAISLVPFTFLDYDANNALWPGVKRAFEVTDRYQLTNSYGLFRRMTGVGGRPEVIIEGSWDRKTWTEIEFMYKPGNMSAPPPFLTPHQPRLDWQMWFAALGPNHQSPWFSSLLYRLLQGKKDVIRLIQADESNYPFKDQPPTFLRAHRYKYWFTGPKEDGTYPIRWWRRVYVEEFYPTVQLGDSFLENMLSQGGLKEKAPARRTSKAALAQVLASVRETVCVLPAPVVIWSLFIAVAGACVLKQLLSHTHTPTHRHDEASERERHNARQQNSQTPPGHTQEKQTEEEEDRRGGGDVEEYTMKKDEEEEKDEREKGMEERSDEEEEGEEKANGEKRAEEREEALITIPL</sequence>
<proteinExistence type="inferred from homology"/>
<comment type="subcellular location">
    <subcellularLocation>
        <location evidence="1 8">Endoplasmic reticulum membrane</location>
        <topology evidence="1 8">Multi-pass membrane protein</topology>
    </subcellularLocation>
</comment>
<keyword evidence="12" id="KW-1185">Reference proteome</keyword>
<dbReference type="Pfam" id="PF25179">
    <property type="entry name" value="LMF1_C"/>
    <property type="match status" value="1"/>
</dbReference>
<gene>
    <name evidence="13" type="primary">lmf2a</name>
</gene>
<dbReference type="AlphaFoldDB" id="A0A8M1KL99"/>
<feature type="transmembrane region" description="Helical" evidence="8">
    <location>
        <begin position="129"/>
        <end position="147"/>
    </location>
</feature>
<dbReference type="PANTHER" id="PTHR14463">
    <property type="entry name" value="LIPASE MATURATION FACTOR"/>
    <property type="match status" value="1"/>
</dbReference>
<name>A0A8M1KL99_CLUHA</name>
<reference evidence="13" key="1">
    <citation type="submission" date="2025-08" db="UniProtKB">
        <authorList>
            <consortium name="RefSeq"/>
        </authorList>
    </citation>
    <scope>IDENTIFICATION</scope>
</reference>
<evidence type="ECO:0000256" key="5">
    <source>
        <dbReference type="ARBA" id="ARBA00022989"/>
    </source>
</evidence>
<dbReference type="GO" id="GO:0005789">
    <property type="term" value="C:endoplasmic reticulum membrane"/>
    <property type="evidence" value="ECO:0007669"/>
    <property type="project" value="UniProtKB-SubCell"/>
</dbReference>
<feature type="transmembrane region" description="Helical" evidence="8">
    <location>
        <begin position="394"/>
        <end position="417"/>
    </location>
</feature>
<dbReference type="Proteomes" id="UP000515152">
    <property type="component" value="Chromosome 3"/>
</dbReference>